<accession>A0A401TQ02</accession>
<dbReference type="Proteomes" id="UP000287033">
    <property type="component" value="Unassembled WGS sequence"/>
</dbReference>
<dbReference type="AlphaFoldDB" id="A0A401TQ02"/>
<evidence type="ECO:0000313" key="2">
    <source>
        <dbReference type="Proteomes" id="UP000287033"/>
    </source>
</evidence>
<name>A0A401TQ02_CHIPU</name>
<protein>
    <submittedName>
        <fullName evidence="1">Uncharacterized protein</fullName>
    </submittedName>
</protein>
<proteinExistence type="predicted"/>
<evidence type="ECO:0000313" key="1">
    <source>
        <dbReference type="EMBL" id="GCC44724.1"/>
    </source>
</evidence>
<keyword evidence="2" id="KW-1185">Reference proteome</keyword>
<sequence>MASSRTNGICRVRGNAKRSNAGGLWSLNFGGQRARVLCDTPAAYSPAKASAIDCQRKATRTAHTLPTLAAPTCTLACVCSRGAQEAMPVGMHCSDGGRISSTMSAAECHEACSSFALGKAEAETGPAIGSAASLTRARGGVSASGLLRGVGGCNSQSRRLPGPATAKVG</sequence>
<dbReference type="EMBL" id="BEZZ01149048">
    <property type="protein sequence ID" value="GCC44724.1"/>
    <property type="molecule type" value="Genomic_DNA"/>
</dbReference>
<reference evidence="1 2" key="1">
    <citation type="journal article" date="2018" name="Nat. Ecol. Evol.">
        <title>Shark genomes provide insights into elasmobranch evolution and the origin of vertebrates.</title>
        <authorList>
            <person name="Hara Y"/>
            <person name="Yamaguchi K"/>
            <person name="Onimaru K"/>
            <person name="Kadota M"/>
            <person name="Koyanagi M"/>
            <person name="Keeley SD"/>
            <person name="Tatsumi K"/>
            <person name="Tanaka K"/>
            <person name="Motone F"/>
            <person name="Kageyama Y"/>
            <person name="Nozu R"/>
            <person name="Adachi N"/>
            <person name="Nishimura O"/>
            <person name="Nakagawa R"/>
            <person name="Tanegashima C"/>
            <person name="Kiyatake I"/>
            <person name="Matsumoto R"/>
            <person name="Murakumo K"/>
            <person name="Nishida K"/>
            <person name="Terakita A"/>
            <person name="Kuratani S"/>
            <person name="Sato K"/>
            <person name="Hyodo S Kuraku.S."/>
        </authorList>
    </citation>
    <scope>NUCLEOTIDE SEQUENCE [LARGE SCALE GENOMIC DNA]</scope>
</reference>
<organism evidence="1 2">
    <name type="scientific">Chiloscyllium punctatum</name>
    <name type="common">Brownbanded bambooshark</name>
    <name type="synonym">Hemiscyllium punctatum</name>
    <dbReference type="NCBI Taxonomy" id="137246"/>
    <lineage>
        <taxon>Eukaryota</taxon>
        <taxon>Metazoa</taxon>
        <taxon>Chordata</taxon>
        <taxon>Craniata</taxon>
        <taxon>Vertebrata</taxon>
        <taxon>Chondrichthyes</taxon>
        <taxon>Elasmobranchii</taxon>
        <taxon>Galeomorphii</taxon>
        <taxon>Galeoidea</taxon>
        <taxon>Orectolobiformes</taxon>
        <taxon>Hemiscylliidae</taxon>
        <taxon>Chiloscyllium</taxon>
    </lineage>
</organism>
<comment type="caution">
    <text evidence="1">The sequence shown here is derived from an EMBL/GenBank/DDBJ whole genome shotgun (WGS) entry which is preliminary data.</text>
</comment>
<gene>
    <name evidence="1" type="ORF">chiPu_0029131</name>
</gene>